<dbReference type="Gene3D" id="3.30.465.10">
    <property type="match status" value="1"/>
</dbReference>
<dbReference type="STRING" id="392015.SAMN05421543_11055"/>
<accession>A0A1I7JIJ1</accession>
<protein>
    <submittedName>
        <fullName evidence="5">Carbon-monoxide dehydrogenase medium subunit</fullName>
    </submittedName>
</protein>
<dbReference type="InterPro" id="IPR002346">
    <property type="entry name" value="Mopterin_DH_FAD-bd"/>
</dbReference>
<evidence type="ECO:0000256" key="1">
    <source>
        <dbReference type="ARBA" id="ARBA00022630"/>
    </source>
</evidence>
<feature type="domain" description="FAD-binding PCMH-type" evidence="4">
    <location>
        <begin position="1"/>
        <end position="177"/>
    </location>
</feature>
<dbReference type="PANTHER" id="PTHR42659">
    <property type="entry name" value="XANTHINE DEHYDROGENASE SUBUNIT C-RELATED"/>
    <property type="match status" value="1"/>
</dbReference>
<proteinExistence type="predicted"/>
<organism evidence="5 6">
    <name type="scientific">Alicyclobacillus macrosporangiidus</name>
    <dbReference type="NCBI Taxonomy" id="392015"/>
    <lineage>
        <taxon>Bacteria</taxon>
        <taxon>Bacillati</taxon>
        <taxon>Bacillota</taxon>
        <taxon>Bacilli</taxon>
        <taxon>Bacillales</taxon>
        <taxon>Alicyclobacillaceae</taxon>
        <taxon>Alicyclobacillus</taxon>
    </lineage>
</organism>
<dbReference type="RefSeq" id="WP_074952461.1">
    <property type="nucleotide sequence ID" value="NZ_FPBV01000010.1"/>
</dbReference>
<dbReference type="InterPro" id="IPR005107">
    <property type="entry name" value="CO_DH_flav_C"/>
</dbReference>
<dbReference type="InterPro" id="IPR016166">
    <property type="entry name" value="FAD-bd_PCMH"/>
</dbReference>
<dbReference type="Proteomes" id="UP000183508">
    <property type="component" value="Unassembled WGS sequence"/>
</dbReference>
<keyword evidence="3" id="KW-0560">Oxidoreductase</keyword>
<dbReference type="InterPro" id="IPR036683">
    <property type="entry name" value="CO_DH_flav_C_dom_sf"/>
</dbReference>
<dbReference type="SUPFAM" id="SSF55447">
    <property type="entry name" value="CO dehydrogenase flavoprotein C-terminal domain-like"/>
    <property type="match status" value="1"/>
</dbReference>
<dbReference type="FunFam" id="3.30.465.10:FF:000017">
    <property type="entry name" value="Xanthine dehydrogenase, FAD binding subunit"/>
    <property type="match status" value="1"/>
</dbReference>
<dbReference type="Gene3D" id="3.30.390.50">
    <property type="entry name" value="CO dehydrogenase flavoprotein, C-terminal domain"/>
    <property type="match status" value="1"/>
</dbReference>
<dbReference type="EMBL" id="FPBV01000010">
    <property type="protein sequence ID" value="SFU84989.1"/>
    <property type="molecule type" value="Genomic_DNA"/>
</dbReference>
<reference evidence="6" key="1">
    <citation type="submission" date="2016-10" db="EMBL/GenBank/DDBJ databases">
        <authorList>
            <person name="Varghese N."/>
        </authorList>
    </citation>
    <scope>NUCLEOTIDE SEQUENCE [LARGE SCALE GENOMIC DNA]</scope>
    <source>
        <strain evidence="6">DSM 17980</strain>
    </source>
</reference>
<evidence type="ECO:0000259" key="4">
    <source>
        <dbReference type="PROSITE" id="PS51387"/>
    </source>
</evidence>
<dbReference type="eggNOG" id="COG1319">
    <property type="taxonomic scope" value="Bacteria"/>
</dbReference>
<dbReference type="InterPro" id="IPR051312">
    <property type="entry name" value="Diverse_Substr_Oxidored"/>
</dbReference>
<dbReference type="AlphaFoldDB" id="A0A1I7JIJ1"/>
<dbReference type="Pfam" id="PF03450">
    <property type="entry name" value="CO_deh_flav_C"/>
    <property type="match status" value="1"/>
</dbReference>
<dbReference type="OrthoDB" id="9774454at2"/>
<dbReference type="SMART" id="SM01092">
    <property type="entry name" value="CO_deh_flav_C"/>
    <property type="match status" value="1"/>
</dbReference>
<dbReference type="InterPro" id="IPR016169">
    <property type="entry name" value="FAD-bd_PCMH_sub2"/>
</dbReference>
<dbReference type="Gene3D" id="3.30.43.10">
    <property type="entry name" value="Uridine Diphospho-n-acetylenolpyruvylglucosamine Reductase, domain 2"/>
    <property type="match status" value="1"/>
</dbReference>
<evidence type="ECO:0000256" key="3">
    <source>
        <dbReference type="ARBA" id="ARBA00023002"/>
    </source>
</evidence>
<dbReference type="PROSITE" id="PS51387">
    <property type="entry name" value="FAD_PCMH"/>
    <property type="match status" value="1"/>
</dbReference>
<dbReference type="InterPro" id="IPR016167">
    <property type="entry name" value="FAD-bd_PCMH_sub1"/>
</dbReference>
<sequence length="294" mass="31308">MFPNAFRYEAPASLDEAIRLMTEHAYDAKVLAGGQSLLPMMKLRIAAPAVLIDLGGIGELKGWRETEEGLRIGALTRHADLERAAALYGRYPLLSRTARWIADPLVRNRGTIGGSLAHADPGSDWGTAMIALHAEVEAAGPEGSRRIPIDDFFVDTFVTSLQEGELVTAVHVPAPSGPVAARYMKLERKAGDFAIAGLAVHIVTDGDGRVAEAGIGICACGPVPLRAAKAEAALVGRPLTSDTIAEASRLVPEDAEPADDLRGSSDYKRDLLRVFALRALREIAEELEGRASIA</sequence>
<evidence type="ECO:0000313" key="6">
    <source>
        <dbReference type="Proteomes" id="UP000183508"/>
    </source>
</evidence>
<dbReference type="GO" id="GO:0071949">
    <property type="term" value="F:FAD binding"/>
    <property type="evidence" value="ECO:0007669"/>
    <property type="project" value="InterPro"/>
</dbReference>
<evidence type="ECO:0000313" key="5">
    <source>
        <dbReference type="EMBL" id="SFU84989.1"/>
    </source>
</evidence>
<dbReference type="InterPro" id="IPR036318">
    <property type="entry name" value="FAD-bd_PCMH-like_sf"/>
</dbReference>
<keyword evidence="6" id="KW-1185">Reference proteome</keyword>
<dbReference type="PANTHER" id="PTHR42659:SF2">
    <property type="entry name" value="XANTHINE DEHYDROGENASE SUBUNIT C-RELATED"/>
    <property type="match status" value="1"/>
</dbReference>
<evidence type="ECO:0000256" key="2">
    <source>
        <dbReference type="ARBA" id="ARBA00022827"/>
    </source>
</evidence>
<keyword evidence="1" id="KW-0285">Flavoprotein</keyword>
<name>A0A1I7JIJ1_9BACL</name>
<dbReference type="SUPFAM" id="SSF56176">
    <property type="entry name" value="FAD-binding/transporter-associated domain-like"/>
    <property type="match status" value="1"/>
</dbReference>
<dbReference type="GO" id="GO:0016491">
    <property type="term" value="F:oxidoreductase activity"/>
    <property type="evidence" value="ECO:0007669"/>
    <property type="project" value="UniProtKB-KW"/>
</dbReference>
<keyword evidence="2" id="KW-0274">FAD</keyword>
<dbReference type="Pfam" id="PF00941">
    <property type="entry name" value="FAD_binding_5"/>
    <property type="match status" value="1"/>
</dbReference>
<gene>
    <name evidence="5" type="ORF">SAMN05421543_11055</name>
</gene>